<accession>A0A2S6IGL6</accession>
<feature type="binding site" evidence="5 7">
    <location>
        <begin position="63"/>
        <end position="68"/>
    </location>
    <ligand>
        <name>FMN</name>
        <dbReference type="ChEBI" id="CHEBI:58210"/>
    </ligand>
</feature>
<evidence type="ECO:0000256" key="7">
    <source>
        <dbReference type="PIRSR" id="PIRSR000190-2"/>
    </source>
</evidence>
<feature type="binding site" evidence="5 7">
    <location>
        <position position="85"/>
    </location>
    <ligand>
        <name>FMN</name>
        <dbReference type="ChEBI" id="CHEBI:58210"/>
    </ligand>
</feature>
<dbReference type="PANTHER" id="PTHR10851:SF0">
    <property type="entry name" value="PYRIDOXINE-5'-PHOSPHATE OXIDASE"/>
    <property type="match status" value="1"/>
</dbReference>
<dbReference type="OrthoDB" id="9780392at2"/>
<dbReference type="UniPathway" id="UPA01068">
    <property type="reaction ID" value="UER00304"/>
</dbReference>
<feature type="binding site" evidence="5 6">
    <location>
        <position position="68"/>
    </location>
    <ligand>
        <name>substrate</name>
    </ligand>
</feature>
<dbReference type="InterPro" id="IPR000659">
    <property type="entry name" value="Pyridox_Oxase"/>
</dbReference>
<dbReference type="InterPro" id="IPR011576">
    <property type="entry name" value="Pyridox_Oxase_N"/>
</dbReference>
<dbReference type="NCBIfam" id="TIGR00558">
    <property type="entry name" value="pdxH"/>
    <property type="match status" value="1"/>
</dbReference>
<feature type="binding site" evidence="5 6">
    <location>
        <begin position="193"/>
        <end position="195"/>
    </location>
    <ligand>
        <name>substrate</name>
    </ligand>
</feature>
<organism evidence="10 11">
    <name type="scientific">Nonlabens xylanidelens</name>
    <dbReference type="NCBI Taxonomy" id="191564"/>
    <lineage>
        <taxon>Bacteria</taxon>
        <taxon>Pseudomonadati</taxon>
        <taxon>Bacteroidota</taxon>
        <taxon>Flavobacteriia</taxon>
        <taxon>Flavobacteriales</taxon>
        <taxon>Flavobacteriaceae</taxon>
        <taxon>Nonlabens</taxon>
    </lineage>
</organism>
<dbReference type="AlphaFoldDB" id="A0A2S6IGL6"/>
<dbReference type="EC" id="1.4.3.5" evidence="5"/>
<comment type="similarity">
    <text evidence="1 5">Belongs to the pyridoxamine 5'-phosphate oxidase family.</text>
</comment>
<dbReference type="InterPro" id="IPR012349">
    <property type="entry name" value="Split_barrel_FMN-bd"/>
</dbReference>
<comment type="function">
    <text evidence="5">Catalyzes the oxidation of either pyridoxine 5'-phosphate (PNP) or pyridoxamine 5'-phosphate (PMP) into pyridoxal 5'-phosphate (PLP).</text>
</comment>
<comment type="caution">
    <text evidence="5">Lacks conserved residue(s) required for the propagation of feature annotation.</text>
</comment>
<keyword evidence="3 5" id="KW-0288">FMN</keyword>
<dbReference type="NCBIfam" id="NF004231">
    <property type="entry name" value="PRK05679.1"/>
    <property type="match status" value="1"/>
</dbReference>
<feature type="binding site" evidence="6">
    <location>
        <begin position="9"/>
        <end position="12"/>
    </location>
    <ligand>
        <name>substrate</name>
    </ligand>
</feature>
<feature type="binding site" evidence="5 6">
    <location>
        <position position="129"/>
    </location>
    <ligand>
        <name>substrate</name>
    </ligand>
</feature>
<keyword evidence="5" id="KW-0664">Pyridoxine biosynthesis</keyword>
<feature type="binding site" evidence="5 7">
    <location>
        <position position="107"/>
    </location>
    <ligand>
        <name>FMN</name>
        <dbReference type="ChEBI" id="CHEBI:58210"/>
    </ligand>
</feature>
<evidence type="ECO:0000259" key="9">
    <source>
        <dbReference type="Pfam" id="PF10590"/>
    </source>
</evidence>
<reference evidence="10 11" key="1">
    <citation type="submission" date="2018-02" db="EMBL/GenBank/DDBJ databases">
        <title>Genomic Encyclopedia of Archaeal and Bacterial Type Strains, Phase II (KMG-II): from individual species to whole genera.</title>
        <authorList>
            <person name="Goeker M."/>
        </authorList>
    </citation>
    <scope>NUCLEOTIDE SEQUENCE [LARGE SCALE GENOMIC DNA]</scope>
    <source>
        <strain evidence="10 11">DSM 16809</strain>
    </source>
</reference>
<evidence type="ECO:0000256" key="6">
    <source>
        <dbReference type="PIRSR" id="PIRSR000190-1"/>
    </source>
</evidence>
<comment type="subunit">
    <text evidence="5">Homodimer.</text>
</comment>
<keyword evidence="11" id="KW-1185">Reference proteome</keyword>
<protein>
    <recommendedName>
        <fullName evidence="5">Pyridoxine/pyridoxamine 5'-phosphate oxidase</fullName>
        <ecNumber evidence="5">1.4.3.5</ecNumber>
    </recommendedName>
    <alternativeName>
        <fullName evidence="5">PNP/PMP oxidase</fullName>
        <shortName evidence="5">PNPOx</shortName>
    </alternativeName>
    <alternativeName>
        <fullName evidence="5">Pyridoxal 5'-phosphate synthase</fullName>
    </alternativeName>
</protein>
<feature type="domain" description="Pyridoxine 5'-phosphate oxidase dimerisation C-terminal" evidence="9">
    <location>
        <begin position="174"/>
        <end position="214"/>
    </location>
</feature>
<comment type="catalytic activity">
    <reaction evidence="5">
        <text>pyridoxamine 5'-phosphate + O2 + H2O = pyridoxal 5'-phosphate + H2O2 + NH4(+)</text>
        <dbReference type="Rhea" id="RHEA:15817"/>
        <dbReference type="ChEBI" id="CHEBI:15377"/>
        <dbReference type="ChEBI" id="CHEBI:15379"/>
        <dbReference type="ChEBI" id="CHEBI:16240"/>
        <dbReference type="ChEBI" id="CHEBI:28938"/>
        <dbReference type="ChEBI" id="CHEBI:58451"/>
        <dbReference type="ChEBI" id="CHEBI:597326"/>
        <dbReference type="EC" id="1.4.3.5"/>
    </reaction>
</comment>
<feature type="binding site" evidence="5">
    <location>
        <begin position="78"/>
        <end position="79"/>
    </location>
    <ligand>
        <name>FMN</name>
        <dbReference type="ChEBI" id="CHEBI:58210"/>
    </ligand>
</feature>
<proteinExistence type="inferred from homology"/>
<sequence>MQRDLQNLRKSYDKDALLETILPASPYELFDSWFQDAKDNIQVDEANAMSLCTLGVDGFPKSRIVLLKEIVDKKFLFYSNYSSEKGMAMDAYNKVSLHFFWPSLERQIVIKAKVTKVSREKSLSYFRSRPRGSQIGAWASSQSNSISSREELEKQLLHFEQKFDGVDVPLPDFWGGYSCDALTFEFWQGRPNRLHDRILYEKLEEKWSFKRLQP</sequence>
<comment type="catalytic activity">
    <reaction evidence="5">
        <text>pyridoxine 5'-phosphate + O2 = pyridoxal 5'-phosphate + H2O2</text>
        <dbReference type="Rhea" id="RHEA:15149"/>
        <dbReference type="ChEBI" id="CHEBI:15379"/>
        <dbReference type="ChEBI" id="CHEBI:16240"/>
        <dbReference type="ChEBI" id="CHEBI:58589"/>
        <dbReference type="ChEBI" id="CHEBI:597326"/>
        <dbReference type="EC" id="1.4.3.5"/>
    </reaction>
</comment>
<dbReference type="EMBL" id="PTJE01000007">
    <property type="protein sequence ID" value="PPK93337.1"/>
    <property type="molecule type" value="Genomic_DNA"/>
</dbReference>
<dbReference type="PROSITE" id="PS01064">
    <property type="entry name" value="PYRIDOX_OXIDASE"/>
    <property type="match status" value="1"/>
</dbReference>
<evidence type="ECO:0000313" key="11">
    <source>
        <dbReference type="Proteomes" id="UP000239002"/>
    </source>
</evidence>
<dbReference type="PIRSF" id="PIRSF000190">
    <property type="entry name" value="Pyd_amn-ph_oxd"/>
    <property type="match status" value="1"/>
</dbReference>
<evidence type="ECO:0000256" key="5">
    <source>
        <dbReference type="HAMAP-Rule" id="MF_01629"/>
    </source>
</evidence>
<dbReference type="GO" id="GO:0008615">
    <property type="term" value="P:pyridoxine biosynthetic process"/>
    <property type="evidence" value="ECO:0007669"/>
    <property type="project" value="UniProtKB-UniRule"/>
</dbReference>
<dbReference type="SUPFAM" id="SSF50475">
    <property type="entry name" value="FMN-binding split barrel"/>
    <property type="match status" value="1"/>
</dbReference>
<dbReference type="InterPro" id="IPR019740">
    <property type="entry name" value="Pyridox_Oxase_CS"/>
</dbReference>
<comment type="pathway">
    <text evidence="5">Cofactor metabolism; pyridoxal 5'-phosphate salvage; pyridoxal 5'-phosphate from pyridoxine 5'-phosphate: step 1/1.</text>
</comment>
<evidence type="ECO:0000256" key="1">
    <source>
        <dbReference type="ARBA" id="ARBA00007301"/>
    </source>
</evidence>
<feature type="binding site" evidence="5 6">
    <location>
        <position position="133"/>
    </location>
    <ligand>
        <name>substrate</name>
    </ligand>
</feature>
<feature type="binding site" evidence="5 7">
    <location>
        <begin position="142"/>
        <end position="143"/>
    </location>
    <ligand>
        <name>FMN</name>
        <dbReference type="ChEBI" id="CHEBI:58210"/>
    </ligand>
</feature>
<keyword evidence="2 5" id="KW-0285">Flavoprotein</keyword>
<feature type="domain" description="Pyridoxamine 5'-phosphate oxidase N-terminal" evidence="8">
    <location>
        <begin position="43"/>
        <end position="157"/>
    </location>
</feature>
<feature type="binding site" evidence="5 7">
    <location>
        <position position="197"/>
    </location>
    <ligand>
        <name>FMN</name>
        <dbReference type="ChEBI" id="CHEBI:58210"/>
    </ligand>
</feature>
<comment type="pathway">
    <text evidence="5">Cofactor metabolism; pyridoxal 5'-phosphate salvage; pyridoxal 5'-phosphate from pyridoxamine 5'-phosphate: step 1/1.</text>
</comment>
<dbReference type="Gene3D" id="2.30.110.10">
    <property type="entry name" value="Electron Transport, Fmn-binding Protein, Chain A"/>
    <property type="match status" value="1"/>
</dbReference>
<dbReference type="HAMAP" id="MF_01629">
    <property type="entry name" value="PdxH"/>
    <property type="match status" value="1"/>
</dbReference>
<comment type="caution">
    <text evidence="10">The sequence shown here is derived from an EMBL/GenBank/DDBJ whole genome shotgun (WGS) entry which is preliminary data.</text>
</comment>
<dbReference type="PANTHER" id="PTHR10851">
    <property type="entry name" value="PYRIDOXINE-5-PHOSPHATE OXIDASE"/>
    <property type="match status" value="1"/>
</dbReference>
<dbReference type="Proteomes" id="UP000239002">
    <property type="component" value="Unassembled WGS sequence"/>
</dbReference>
<evidence type="ECO:0000259" key="8">
    <source>
        <dbReference type="Pfam" id="PF01243"/>
    </source>
</evidence>
<dbReference type="RefSeq" id="WP_104516301.1">
    <property type="nucleotide sequence ID" value="NZ_MQVW01000012.1"/>
</dbReference>
<dbReference type="GO" id="GO:0010181">
    <property type="term" value="F:FMN binding"/>
    <property type="evidence" value="ECO:0007669"/>
    <property type="project" value="UniProtKB-UniRule"/>
</dbReference>
<evidence type="ECO:0000313" key="10">
    <source>
        <dbReference type="EMBL" id="PPK93337.1"/>
    </source>
</evidence>
<name>A0A2S6IGL6_9FLAO</name>
<evidence type="ECO:0000256" key="2">
    <source>
        <dbReference type="ARBA" id="ARBA00022630"/>
    </source>
</evidence>
<dbReference type="Pfam" id="PF01243">
    <property type="entry name" value="PNPOx_N"/>
    <property type="match status" value="1"/>
</dbReference>
<feature type="binding site" evidence="5 6">
    <location>
        <position position="125"/>
    </location>
    <ligand>
        <name>substrate</name>
    </ligand>
</feature>
<dbReference type="InterPro" id="IPR019576">
    <property type="entry name" value="Pyridoxamine_oxidase_dimer_C"/>
</dbReference>
<dbReference type="GO" id="GO:0004733">
    <property type="term" value="F:pyridoxamine phosphate oxidase activity"/>
    <property type="evidence" value="ECO:0007669"/>
    <property type="project" value="UniProtKB-UniRule"/>
</dbReference>
<comment type="cofactor">
    <cofactor evidence="5 7">
        <name>FMN</name>
        <dbReference type="ChEBI" id="CHEBI:58210"/>
    </cofactor>
    <text evidence="5 7">Binds 1 FMN per subunit.</text>
</comment>
<keyword evidence="4 5" id="KW-0560">Oxidoreductase</keyword>
<evidence type="ECO:0000256" key="3">
    <source>
        <dbReference type="ARBA" id="ARBA00022643"/>
    </source>
</evidence>
<evidence type="ECO:0000256" key="4">
    <source>
        <dbReference type="ARBA" id="ARBA00023002"/>
    </source>
</evidence>
<dbReference type="Pfam" id="PF10590">
    <property type="entry name" value="PNP_phzG_C"/>
    <property type="match status" value="1"/>
</dbReference>
<gene>
    <name evidence="5" type="primary">pdxH</name>
    <name evidence="10" type="ORF">LY01_02624</name>
</gene>
<feature type="binding site" evidence="5 7">
    <location>
        <position position="187"/>
    </location>
    <ligand>
        <name>FMN</name>
        <dbReference type="ChEBI" id="CHEBI:58210"/>
    </ligand>
</feature>